<dbReference type="RefSeq" id="WP_051465688.1">
    <property type="nucleotide sequence ID" value="NZ_CAJKXH010000021.1"/>
</dbReference>
<dbReference type="AlphaFoldDB" id="A0A413ILT1"/>
<sequence length="299" mass="34311">MDKGRFTPSVAKKLLRMLAGETVPSSSLPRWLAGELEGEGLLIPVTHGSRVSYRLTNVDVCRKFICDTYTSGTSLERWLEVADGEHATLERSMLVQETGNSKSIKLRTFCGFLVNSYEPIEAWMGDEAFLIAPSDGVALFIQQPDVFRIPSDVVVVGVENGENFRHIRRQKHLFDGWKVLFVSRYPRSSDLRDWLISIPNPYIHFGDFDLAGIHIYQSEFYKYLGDRASFFVPEDVEERLSRGNARLYDAQYLKYRNMTLTDMRLNALVQLIHRYKKGYEQEGYIRCVRCDVSDSAPID</sequence>
<dbReference type="Proteomes" id="UP000654720">
    <property type="component" value="Chromosome"/>
</dbReference>
<protein>
    <recommendedName>
        <fullName evidence="7">Wadjet protein JetD C-terminal domain-containing protein</fullName>
    </recommendedName>
</protein>
<dbReference type="EMBL" id="CP069450">
    <property type="protein sequence ID" value="QRO48480.1"/>
    <property type="molecule type" value="Genomic_DNA"/>
</dbReference>
<evidence type="ECO:0000313" key="6">
    <source>
        <dbReference type="Proteomes" id="UP000654720"/>
    </source>
</evidence>
<keyword evidence="6" id="KW-1185">Reference proteome</keyword>
<evidence type="ECO:0000313" key="2">
    <source>
        <dbReference type="EMBL" id="RGV34823.1"/>
    </source>
</evidence>
<reference evidence="4 5" key="1">
    <citation type="submission" date="2018-08" db="EMBL/GenBank/DDBJ databases">
        <title>A genome reference for cultivated species of the human gut microbiota.</title>
        <authorList>
            <person name="Zou Y."/>
            <person name="Xue W."/>
            <person name="Luo G."/>
        </authorList>
    </citation>
    <scope>NUCLEOTIDE SEQUENCE [LARGE SCALE GENOMIC DNA]</scope>
    <source>
        <strain evidence="2 4">AF14-49</strain>
        <strain evidence="3 5">OF02-7</strain>
    </source>
</reference>
<dbReference type="GeneID" id="93098940"/>
<dbReference type="EMBL" id="QSCR01000020">
    <property type="protein sequence ID" value="RGY16254.1"/>
    <property type="molecule type" value="Genomic_DNA"/>
</dbReference>
<dbReference type="STRING" id="1121130.GCA_000519105_01049"/>
<evidence type="ECO:0008006" key="7">
    <source>
        <dbReference type="Google" id="ProtNLM"/>
    </source>
</evidence>
<name>A0A413ILT1_9BACT</name>
<dbReference type="EMBL" id="QRZA01000006">
    <property type="protein sequence ID" value="RGV34823.1"/>
    <property type="molecule type" value="Genomic_DNA"/>
</dbReference>
<gene>
    <name evidence="2" type="ORF">DWW18_06945</name>
    <name evidence="3" type="ORF">DXA50_11525</name>
    <name evidence="1" type="ORF">I6J59_10935</name>
</gene>
<organism evidence="3 5">
    <name type="scientific">Butyricimonas virosa</name>
    <dbReference type="NCBI Taxonomy" id="544645"/>
    <lineage>
        <taxon>Bacteria</taxon>
        <taxon>Pseudomonadati</taxon>
        <taxon>Bacteroidota</taxon>
        <taxon>Bacteroidia</taxon>
        <taxon>Bacteroidales</taxon>
        <taxon>Odoribacteraceae</taxon>
        <taxon>Butyricimonas</taxon>
    </lineage>
</organism>
<evidence type="ECO:0000313" key="1">
    <source>
        <dbReference type="EMBL" id="QRO48480.1"/>
    </source>
</evidence>
<proteinExistence type="predicted"/>
<dbReference type="Proteomes" id="UP000286063">
    <property type="component" value="Unassembled WGS sequence"/>
</dbReference>
<evidence type="ECO:0000313" key="4">
    <source>
        <dbReference type="Proteomes" id="UP000283589"/>
    </source>
</evidence>
<evidence type="ECO:0000313" key="3">
    <source>
        <dbReference type="EMBL" id="RGY16254.1"/>
    </source>
</evidence>
<dbReference type="OrthoDB" id="9811427at2"/>
<accession>A0A413ILT1</accession>
<reference evidence="1 6" key="2">
    <citation type="submission" date="2021-02" db="EMBL/GenBank/DDBJ databases">
        <title>FDA dAtabase for Regulatory Grade micrObial Sequences (FDA-ARGOS): Supporting development and validation of Infectious Disease Dx tests.</title>
        <authorList>
            <person name="Carlson P."/>
            <person name="Fischbach M."/>
            <person name="Hastie J."/>
            <person name="Bilen M."/>
            <person name="Cheng A."/>
            <person name="Tallon L."/>
            <person name="Sadzewicz L."/>
            <person name="Zhao X."/>
            <person name="Boylan J."/>
            <person name="Ott S."/>
            <person name="Bowen H."/>
            <person name="Vavikolanu K."/>
            <person name="Mehta A."/>
            <person name="Aluvathingal J."/>
            <person name="Nadendla S."/>
            <person name="Yan Y."/>
            <person name="Sichtig H."/>
        </authorList>
    </citation>
    <scope>NUCLEOTIDE SEQUENCE [LARGE SCALE GENOMIC DNA]</scope>
    <source>
        <strain evidence="1 6">FDAARGOS_1229</strain>
    </source>
</reference>
<dbReference type="Proteomes" id="UP000283589">
    <property type="component" value="Unassembled WGS sequence"/>
</dbReference>
<evidence type="ECO:0000313" key="5">
    <source>
        <dbReference type="Proteomes" id="UP000286063"/>
    </source>
</evidence>